<dbReference type="AlphaFoldDB" id="A0A062UIF2"/>
<dbReference type="SUPFAM" id="SSF56529">
    <property type="entry name" value="FAH"/>
    <property type="match status" value="1"/>
</dbReference>
<evidence type="ECO:0008006" key="3">
    <source>
        <dbReference type="Google" id="ProtNLM"/>
    </source>
</evidence>
<organism evidence="1 2">
    <name type="scientific">Hyphomonas chukchiensis</name>
    <dbReference type="NCBI Taxonomy" id="1280947"/>
    <lineage>
        <taxon>Bacteria</taxon>
        <taxon>Pseudomonadati</taxon>
        <taxon>Pseudomonadota</taxon>
        <taxon>Alphaproteobacteria</taxon>
        <taxon>Hyphomonadales</taxon>
        <taxon>Hyphomonadaceae</taxon>
        <taxon>Hyphomonas</taxon>
    </lineage>
</organism>
<reference evidence="1 2" key="1">
    <citation type="journal article" date="2014" name="Antonie Van Leeuwenhoek">
        <title>Hyphomonas beringensis sp. nov. and Hyphomonas chukchiensis sp. nov., isolated from surface seawater of the Bering Sea and Chukchi Sea.</title>
        <authorList>
            <person name="Li C."/>
            <person name="Lai Q."/>
            <person name="Li G."/>
            <person name="Dong C."/>
            <person name="Wang J."/>
            <person name="Liao Y."/>
            <person name="Shao Z."/>
        </authorList>
    </citation>
    <scope>NUCLEOTIDE SEQUENCE [LARGE SCALE GENOMIC DNA]</scope>
    <source>
        <strain evidence="1 2">BH-BN04-4</strain>
    </source>
</reference>
<dbReference type="GO" id="GO:0005737">
    <property type="term" value="C:cytoplasm"/>
    <property type="evidence" value="ECO:0007669"/>
    <property type="project" value="TreeGrafter"/>
</dbReference>
<dbReference type="PATRIC" id="fig|1280947.3.peg.2149"/>
<evidence type="ECO:0000313" key="2">
    <source>
        <dbReference type="Proteomes" id="UP000027190"/>
    </source>
</evidence>
<sequence length="277" mass="29048">MTEFSRSAADPASVFVQARLSAQAIATYPGGMPEAPAVAYAIQDQAIKAWPEPVSGWKVGRINGDDIGRYGTDRLAGPIFPSQIVVAGDSCIDMPVFLGGFAAVEGECVIIAGDDAPADKTDWTRDEAIELIGAIHAGIEIASSPFPGINDFGPLVTISDFGNNFGLVIGDEIPNWHRLATHEWRFETLLDGVSLGTATPDSIPGGPIESFRFMLENAARRGLPLRKGAPISTGAITGVHVAGISQTAVVKAAGARDIKVRLTQAGPWTAAAGEEDR</sequence>
<protein>
    <recommendedName>
        <fullName evidence="3">2-keto-4-pentenoate hydratase</fullName>
    </recommendedName>
</protein>
<dbReference type="PANTHER" id="PTHR30143:SF0">
    <property type="entry name" value="2-KETO-4-PENTENOATE HYDRATASE"/>
    <property type="match status" value="1"/>
</dbReference>
<dbReference type="PANTHER" id="PTHR30143">
    <property type="entry name" value="ACID HYDRATASE"/>
    <property type="match status" value="1"/>
</dbReference>
<keyword evidence="2" id="KW-1185">Reference proteome</keyword>
<proteinExistence type="predicted"/>
<dbReference type="STRING" id="1280947.HY30_04825"/>
<gene>
    <name evidence="1" type="ORF">HY30_04825</name>
</gene>
<dbReference type="eggNOG" id="COG3971">
    <property type="taxonomic scope" value="Bacteria"/>
</dbReference>
<dbReference type="EMBL" id="AWFG01000030">
    <property type="protein sequence ID" value="KCZ57498.1"/>
    <property type="molecule type" value="Genomic_DNA"/>
</dbReference>
<dbReference type="Gene3D" id="3.90.850.10">
    <property type="entry name" value="Fumarylacetoacetase-like, C-terminal domain"/>
    <property type="match status" value="1"/>
</dbReference>
<dbReference type="Proteomes" id="UP000027190">
    <property type="component" value="Unassembled WGS sequence"/>
</dbReference>
<accession>A0A062UIF2</accession>
<dbReference type="RefSeq" id="WP_051615338.1">
    <property type="nucleotide sequence ID" value="NZ_AWFG01000030.1"/>
</dbReference>
<name>A0A062UIF2_9PROT</name>
<dbReference type="InterPro" id="IPR036663">
    <property type="entry name" value="Fumarylacetoacetase_C_sf"/>
</dbReference>
<dbReference type="InterPro" id="IPR050772">
    <property type="entry name" value="Hydratase-Decarb/MhpD_sf"/>
</dbReference>
<dbReference type="GO" id="GO:0008684">
    <property type="term" value="F:2-oxopent-4-enoate hydratase activity"/>
    <property type="evidence" value="ECO:0007669"/>
    <property type="project" value="TreeGrafter"/>
</dbReference>
<comment type="caution">
    <text evidence="1">The sequence shown here is derived from an EMBL/GenBank/DDBJ whole genome shotgun (WGS) entry which is preliminary data.</text>
</comment>
<evidence type="ECO:0000313" key="1">
    <source>
        <dbReference type="EMBL" id="KCZ57498.1"/>
    </source>
</evidence>
<dbReference type="OrthoDB" id="9792137at2"/>